<evidence type="ECO:0000256" key="6">
    <source>
        <dbReference type="SAM" id="SignalP"/>
    </source>
</evidence>
<dbReference type="FunCoup" id="A0A6P7YCG5">
    <property type="interactions" value="5"/>
</dbReference>
<dbReference type="PANTHER" id="PTHR20516:SF1">
    <property type="entry name" value="TRANSMEMBRANE PROTEIN 235"/>
    <property type="match status" value="1"/>
</dbReference>
<dbReference type="Gene3D" id="1.20.140.150">
    <property type="match status" value="2"/>
</dbReference>
<accession>A0A6P7YCG5</accession>
<feature type="transmembrane region" description="Helical" evidence="5">
    <location>
        <begin position="67"/>
        <end position="85"/>
    </location>
</feature>
<gene>
    <name evidence="8" type="primary">LOC115472585</name>
</gene>
<evidence type="ECO:0000256" key="2">
    <source>
        <dbReference type="ARBA" id="ARBA00022692"/>
    </source>
</evidence>
<evidence type="ECO:0000256" key="1">
    <source>
        <dbReference type="ARBA" id="ARBA00004141"/>
    </source>
</evidence>
<feature type="chain" id="PRO_5027590542" evidence="6">
    <location>
        <begin position="25"/>
        <end position="185"/>
    </location>
</feature>
<dbReference type="KEGG" id="muo:115472585"/>
<keyword evidence="6" id="KW-0732">Signal</keyword>
<dbReference type="InParanoid" id="A0A6P7YCG5"/>
<keyword evidence="3 5" id="KW-1133">Transmembrane helix</keyword>
<name>A0A6P7YCG5_9AMPH</name>
<dbReference type="RefSeq" id="XP_030062738.1">
    <property type="nucleotide sequence ID" value="XM_030206878.1"/>
</dbReference>
<dbReference type="OrthoDB" id="9626630at2759"/>
<organism evidence="7 8">
    <name type="scientific">Microcaecilia unicolor</name>
    <dbReference type="NCBI Taxonomy" id="1415580"/>
    <lineage>
        <taxon>Eukaryota</taxon>
        <taxon>Metazoa</taxon>
        <taxon>Chordata</taxon>
        <taxon>Craniata</taxon>
        <taxon>Vertebrata</taxon>
        <taxon>Euteleostomi</taxon>
        <taxon>Amphibia</taxon>
        <taxon>Gymnophiona</taxon>
        <taxon>Siphonopidae</taxon>
        <taxon>Microcaecilia</taxon>
    </lineage>
</organism>
<evidence type="ECO:0000256" key="4">
    <source>
        <dbReference type="ARBA" id="ARBA00023136"/>
    </source>
</evidence>
<feature type="transmembrane region" description="Helical" evidence="5">
    <location>
        <begin position="142"/>
        <end position="169"/>
    </location>
</feature>
<dbReference type="GeneID" id="115472585"/>
<dbReference type="Proteomes" id="UP000515156">
    <property type="component" value="Chromosome 6"/>
</dbReference>
<dbReference type="PANTHER" id="PTHR20516">
    <property type="entry name" value="TRANSMEMBRANE PROTEIN 114/235 FAMILY MEMBER"/>
    <property type="match status" value="1"/>
</dbReference>
<proteinExistence type="predicted"/>
<evidence type="ECO:0000256" key="3">
    <source>
        <dbReference type="ARBA" id="ARBA00022989"/>
    </source>
</evidence>
<dbReference type="InterPro" id="IPR039951">
    <property type="entry name" value="TMEM114/TMEM235"/>
</dbReference>
<evidence type="ECO:0000313" key="7">
    <source>
        <dbReference type="Proteomes" id="UP000515156"/>
    </source>
</evidence>
<evidence type="ECO:0000256" key="5">
    <source>
        <dbReference type="SAM" id="Phobius"/>
    </source>
</evidence>
<feature type="transmembrane region" description="Helical" evidence="5">
    <location>
        <begin position="97"/>
        <end position="122"/>
    </location>
</feature>
<dbReference type="GO" id="GO:0016324">
    <property type="term" value="C:apical plasma membrane"/>
    <property type="evidence" value="ECO:0007669"/>
    <property type="project" value="TreeGrafter"/>
</dbReference>
<sequence length="185" mass="20299">MGLPHLFLLARLCGILSFSFLASAIGTDYWYILEVAERGPGNSSQGPPGDLNSHSGLWRICEGMHRVFVVVLPLSLILLVFGWICGLISSLSESFQLLLLTGSFFLLGGAMTLSGISVYISYSQAAFSEIGQMYDQKHFQQVHISFGWSMALAWLSFTTEVTCGCLFLLSAQMLHSQPSRHSVVI</sequence>
<dbReference type="InterPro" id="IPR004031">
    <property type="entry name" value="PMP22/EMP/MP20/Claudin"/>
</dbReference>
<protein>
    <submittedName>
        <fullName evidence="8">Transmembrane protein 235-like</fullName>
    </submittedName>
</protein>
<keyword evidence="7" id="KW-1185">Reference proteome</keyword>
<comment type="subcellular location">
    <subcellularLocation>
        <location evidence="1">Membrane</location>
        <topology evidence="1">Multi-pass membrane protein</topology>
    </subcellularLocation>
</comment>
<dbReference type="AlphaFoldDB" id="A0A6P7YCG5"/>
<keyword evidence="2 5" id="KW-0812">Transmembrane</keyword>
<reference evidence="8" key="1">
    <citation type="submission" date="2025-08" db="UniProtKB">
        <authorList>
            <consortium name="RefSeq"/>
        </authorList>
    </citation>
    <scope>IDENTIFICATION</scope>
</reference>
<feature type="signal peptide" evidence="6">
    <location>
        <begin position="1"/>
        <end position="24"/>
    </location>
</feature>
<dbReference type="Pfam" id="PF13903">
    <property type="entry name" value="Claudin_2"/>
    <property type="match status" value="1"/>
</dbReference>
<evidence type="ECO:0000313" key="8">
    <source>
        <dbReference type="RefSeq" id="XP_030062738.1"/>
    </source>
</evidence>
<keyword evidence="4 5" id="KW-0472">Membrane</keyword>